<protein>
    <recommendedName>
        <fullName evidence="1">Reverse transcriptase domain-containing protein</fullName>
    </recommendedName>
</protein>
<evidence type="ECO:0000313" key="3">
    <source>
        <dbReference type="Proteomes" id="UP000264800"/>
    </source>
</evidence>
<dbReference type="PANTHER" id="PTHR31635">
    <property type="entry name" value="REVERSE TRANSCRIPTASE DOMAIN-CONTAINING PROTEIN-RELATED"/>
    <property type="match status" value="1"/>
</dbReference>
<dbReference type="Proteomes" id="UP000264800">
    <property type="component" value="Unplaced"/>
</dbReference>
<reference evidence="2" key="2">
    <citation type="submission" date="2025-09" db="UniProtKB">
        <authorList>
            <consortium name="Ensembl"/>
        </authorList>
    </citation>
    <scope>IDENTIFICATION</scope>
</reference>
<keyword evidence="3" id="KW-1185">Reference proteome</keyword>
<dbReference type="OMA" id="SITIQLH"/>
<dbReference type="InterPro" id="IPR000477">
    <property type="entry name" value="RT_dom"/>
</dbReference>
<evidence type="ECO:0000259" key="1">
    <source>
        <dbReference type="Pfam" id="PF00078"/>
    </source>
</evidence>
<dbReference type="Ensembl" id="ENSKMAT00000014946.1">
    <property type="protein sequence ID" value="ENSKMAP00000014732.1"/>
    <property type="gene ID" value="ENSKMAG00000011051.1"/>
</dbReference>
<accession>A0A3Q3FPX7</accession>
<sequence>AEVRTSRQELSSLPVLLRTTVCQGDPLSPLLFNLAMKHLAIGIREHPEIKGIRVGGIEIFVTSHANDLLICLDELQISIPALLDYVDLLGSLSGYRINWGKCEFMPLVNTLNTLPFTVTNHHFSYLVLTVGGWFAYQNSITIQLHKPVRRRGLGLQVLKHYHWAANMRALTYWNQGNLFDPALGDLPIWPQTEASFNMNISLSALLFSGPLLGDKQINSTFTIKKNL</sequence>
<dbReference type="Pfam" id="PF00078">
    <property type="entry name" value="RVT_1"/>
    <property type="match status" value="1"/>
</dbReference>
<name>A0A3Q3FPX7_KRYMA</name>
<feature type="domain" description="Reverse transcriptase" evidence="1">
    <location>
        <begin position="20"/>
        <end position="119"/>
    </location>
</feature>
<proteinExistence type="predicted"/>
<dbReference type="STRING" id="37003.ENSKMAP00000014732"/>
<dbReference type="PANTHER" id="PTHR31635:SF196">
    <property type="entry name" value="REVERSE TRANSCRIPTASE DOMAIN-CONTAINING PROTEIN-RELATED"/>
    <property type="match status" value="1"/>
</dbReference>
<reference evidence="2" key="1">
    <citation type="submission" date="2025-08" db="UniProtKB">
        <authorList>
            <consortium name="Ensembl"/>
        </authorList>
    </citation>
    <scope>IDENTIFICATION</scope>
</reference>
<dbReference type="AlphaFoldDB" id="A0A3Q3FPX7"/>
<evidence type="ECO:0000313" key="2">
    <source>
        <dbReference type="Ensembl" id="ENSKMAP00000014732.1"/>
    </source>
</evidence>
<organism evidence="2 3">
    <name type="scientific">Kryptolebias marmoratus</name>
    <name type="common">Mangrove killifish</name>
    <name type="synonym">Rivulus marmoratus</name>
    <dbReference type="NCBI Taxonomy" id="37003"/>
    <lineage>
        <taxon>Eukaryota</taxon>
        <taxon>Metazoa</taxon>
        <taxon>Chordata</taxon>
        <taxon>Craniata</taxon>
        <taxon>Vertebrata</taxon>
        <taxon>Euteleostomi</taxon>
        <taxon>Actinopterygii</taxon>
        <taxon>Neopterygii</taxon>
        <taxon>Teleostei</taxon>
        <taxon>Neoteleostei</taxon>
        <taxon>Acanthomorphata</taxon>
        <taxon>Ovalentaria</taxon>
        <taxon>Atherinomorphae</taxon>
        <taxon>Cyprinodontiformes</taxon>
        <taxon>Rivulidae</taxon>
        <taxon>Kryptolebias</taxon>
    </lineage>
</organism>